<evidence type="ECO:0000313" key="3">
    <source>
        <dbReference type="Proteomes" id="UP001622690"/>
    </source>
</evidence>
<keyword evidence="3" id="KW-1185">Reference proteome</keyword>
<protein>
    <submittedName>
        <fullName evidence="2">Lipoprotein</fullName>
    </submittedName>
</protein>
<dbReference type="Proteomes" id="UP001622690">
    <property type="component" value="Chromosome"/>
</dbReference>
<name>A0ABZ1J698_9ACTN</name>
<sequence length="225" mass="22915">MRVGTVRVRRGVAQVALLAGVLTGCSGGSDEEPESRASASAEASGGGGSAAVKSGGSVGAAGSACALPVTFDVAESWKPKAVEAGSAEGEGELAEELAAALLHQGPVTAACEIDAKPAGNIGFLRVWTGEPGDDDARSVLKEFVAAEKGAGQAKYRAFKTADGVTGAEVTYMYTSEALDETKEERALAVATKRGPVVLHLGGLDTDEHRAMLPAYELARRTLRVG</sequence>
<dbReference type="RefSeq" id="WP_406260874.1">
    <property type="nucleotide sequence ID" value="NZ_CP108125.1"/>
</dbReference>
<keyword evidence="2" id="KW-0449">Lipoprotein</keyword>
<reference evidence="2 3" key="1">
    <citation type="submission" date="2022-10" db="EMBL/GenBank/DDBJ databases">
        <title>The complete genomes of actinobacterial strains from the NBC collection.</title>
        <authorList>
            <person name="Joergensen T.S."/>
            <person name="Alvarez Arevalo M."/>
            <person name="Sterndorff E.B."/>
            <person name="Faurdal D."/>
            <person name="Vuksanovic O."/>
            <person name="Mourched A.-S."/>
            <person name="Charusanti P."/>
            <person name="Shaw S."/>
            <person name="Blin K."/>
            <person name="Weber T."/>
        </authorList>
    </citation>
    <scope>NUCLEOTIDE SEQUENCE [LARGE SCALE GENOMIC DNA]</scope>
    <source>
        <strain evidence="2 3">NBC_00206</strain>
    </source>
</reference>
<proteinExistence type="predicted"/>
<evidence type="ECO:0000256" key="1">
    <source>
        <dbReference type="SAM" id="MobiDB-lite"/>
    </source>
</evidence>
<dbReference type="InterPro" id="IPR044058">
    <property type="entry name" value="Lipoprotein_23"/>
</dbReference>
<dbReference type="Pfam" id="PF18966">
    <property type="entry name" value="Lipoprotein_23"/>
    <property type="match status" value="1"/>
</dbReference>
<feature type="region of interest" description="Disordered" evidence="1">
    <location>
        <begin position="26"/>
        <end position="52"/>
    </location>
</feature>
<dbReference type="EMBL" id="CP108125">
    <property type="protein sequence ID" value="WTO86834.1"/>
    <property type="molecule type" value="Genomic_DNA"/>
</dbReference>
<dbReference type="PROSITE" id="PS51257">
    <property type="entry name" value="PROKAR_LIPOPROTEIN"/>
    <property type="match status" value="1"/>
</dbReference>
<organism evidence="2 3">
    <name type="scientific">Streptomyces nigra</name>
    <dbReference type="NCBI Taxonomy" id="1827580"/>
    <lineage>
        <taxon>Bacteria</taxon>
        <taxon>Bacillati</taxon>
        <taxon>Actinomycetota</taxon>
        <taxon>Actinomycetes</taxon>
        <taxon>Kitasatosporales</taxon>
        <taxon>Streptomycetaceae</taxon>
        <taxon>Streptomyces</taxon>
    </lineage>
</organism>
<gene>
    <name evidence="2" type="ORF">OHU27_32105</name>
</gene>
<accession>A0ABZ1J698</accession>
<evidence type="ECO:0000313" key="2">
    <source>
        <dbReference type="EMBL" id="WTO86834.1"/>
    </source>
</evidence>